<proteinExistence type="predicted"/>
<dbReference type="SUPFAM" id="SSF89919">
    <property type="entry name" value="Ribosome-binding factor A, RbfA"/>
    <property type="match status" value="1"/>
</dbReference>
<dbReference type="VEuPathDB" id="PiroplasmaDB:BOVATA_040230"/>
<dbReference type="AlphaFoldDB" id="A0A2H6KHR2"/>
<dbReference type="OrthoDB" id="418445at2759"/>
<reference evidence="2 3" key="1">
    <citation type="journal article" date="2017" name="BMC Genomics">
        <title>Whole-genome assembly of Babesia ovata and comparative genomics between closely related pathogens.</title>
        <authorList>
            <person name="Yamagishi J."/>
            <person name="Asada M."/>
            <person name="Hakimi H."/>
            <person name="Tanaka T.Q."/>
            <person name="Sugimoto C."/>
            <person name="Kawazu S."/>
        </authorList>
    </citation>
    <scope>NUCLEOTIDE SEQUENCE [LARGE SCALE GENOMIC DNA]</scope>
    <source>
        <strain evidence="2 3">Miyake</strain>
    </source>
</reference>
<dbReference type="InterPro" id="IPR000238">
    <property type="entry name" value="RbfA"/>
</dbReference>
<dbReference type="RefSeq" id="XP_028868773.1">
    <property type="nucleotide sequence ID" value="XM_029012940.1"/>
</dbReference>
<dbReference type="Gene3D" id="3.30.300.20">
    <property type="match status" value="1"/>
</dbReference>
<accession>A0A2H6KHR2</accession>
<organism evidence="2 3">
    <name type="scientific">Babesia ovata</name>
    <dbReference type="NCBI Taxonomy" id="189622"/>
    <lineage>
        <taxon>Eukaryota</taxon>
        <taxon>Sar</taxon>
        <taxon>Alveolata</taxon>
        <taxon>Apicomplexa</taxon>
        <taxon>Aconoidasida</taxon>
        <taxon>Piroplasmida</taxon>
        <taxon>Babesiidae</taxon>
        <taxon>Babesia</taxon>
    </lineage>
</organism>
<dbReference type="Pfam" id="PF02033">
    <property type="entry name" value="RBFA"/>
    <property type="match status" value="1"/>
</dbReference>
<keyword evidence="3" id="KW-1185">Reference proteome</keyword>
<feature type="compositionally biased region" description="Basic and acidic residues" evidence="1">
    <location>
        <begin position="64"/>
        <end position="103"/>
    </location>
</feature>
<evidence type="ECO:0008006" key="4">
    <source>
        <dbReference type="Google" id="ProtNLM"/>
    </source>
</evidence>
<evidence type="ECO:0000313" key="2">
    <source>
        <dbReference type="EMBL" id="GBE62530.1"/>
    </source>
</evidence>
<dbReference type="InterPro" id="IPR015946">
    <property type="entry name" value="KH_dom-like_a/b"/>
</dbReference>
<protein>
    <recommendedName>
        <fullName evidence="4">Ribosome-binding factor A</fullName>
    </recommendedName>
</protein>
<comment type="caution">
    <text evidence="2">The sequence shown here is derived from an EMBL/GenBank/DDBJ whole genome shotgun (WGS) entry which is preliminary data.</text>
</comment>
<dbReference type="EMBL" id="BDSA01000005">
    <property type="protein sequence ID" value="GBE62530.1"/>
    <property type="molecule type" value="Genomic_DNA"/>
</dbReference>
<dbReference type="Proteomes" id="UP000236319">
    <property type="component" value="Unassembled WGS sequence"/>
</dbReference>
<dbReference type="InterPro" id="IPR023799">
    <property type="entry name" value="RbfA_dom_sf"/>
</dbReference>
<sequence length="377" mass="43262">MIALTKLAFLRRHVGRFDILKRQLQQSYLNQSQNKIRHRDELLNEIESAEINALFERVTGVPLDSHKAGPKEPEEFNETEDHMDSKQHVTDDRSTPHNFKDVRNEFERPGNFESMRAGRKELQDLTHQERQALQRFEAQSRLADPANLLNKGRAKADPRRDAKHVLRYMQNTTDTNDGVDAEDSDPRADTMVGENRFDEIVSRIRAQMRAEKQDNTKINKAKVPNFNGVIVDPIAKHVRRRRLRINAMIKDQLEQIITANDPSFIFGEHSGASISLKRVEMTSGKATIKCYYTVIGGDQDEQRIHDMLEKAQKKVRFCLARKLELGYTPPVLFIRANDAELAHVKKTAKSPDSAFNKPLEAPTKTLVERFHGSMVAF</sequence>
<evidence type="ECO:0000313" key="3">
    <source>
        <dbReference type="Proteomes" id="UP000236319"/>
    </source>
</evidence>
<evidence type="ECO:0000256" key="1">
    <source>
        <dbReference type="SAM" id="MobiDB-lite"/>
    </source>
</evidence>
<dbReference type="GeneID" id="39876300"/>
<dbReference type="GO" id="GO:0006364">
    <property type="term" value="P:rRNA processing"/>
    <property type="evidence" value="ECO:0007669"/>
    <property type="project" value="InterPro"/>
</dbReference>
<name>A0A2H6KHR2_9APIC</name>
<feature type="region of interest" description="Disordered" evidence="1">
    <location>
        <begin position="63"/>
        <end position="103"/>
    </location>
</feature>
<gene>
    <name evidence="2" type="ORF">BOVATA_040230</name>
</gene>